<dbReference type="InterPro" id="IPR056009">
    <property type="entry name" value="DUF7587"/>
</dbReference>
<dbReference type="Proteomes" id="UP000800200">
    <property type="component" value="Unassembled WGS sequence"/>
</dbReference>
<reference evidence="2" key="1">
    <citation type="journal article" date="2020" name="Stud. Mycol.">
        <title>101 Dothideomycetes genomes: a test case for predicting lifestyles and emergence of pathogens.</title>
        <authorList>
            <person name="Haridas S."/>
            <person name="Albert R."/>
            <person name="Binder M."/>
            <person name="Bloem J."/>
            <person name="Labutti K."/>
            <person name="Salamov A."/>
            <person name="Andreopoulos B."/>
            <person name="Baker S."/>
            <person name="Barry K."/>
            <person name="Bills G."/>
            <person name="Bluhm B."/>
            <person name="Cannon C."/>
            <person name="Castanera R."/>
            <person name="Culley D."/>
            <person name="Daum C."/>
            <person name="Ezra D."/>
            <person name="Gonzalez J."/>
            <person name="Henrissat B."/>
            <person name="Kuo A."/>
            <person name="Liang C."/>
            <person name="Lipzen A."/>
            <person name="Lutzoni F."/>
            <person name="Magnuson J."/>
            <person name="Mondo S."/>
            <person name="Nolan M."/>
            <person name="Ohm R."/>
            <person name="Pangilinan J."/>
            <person name="Park H.-J."/>
            <person name="Ramirez L."/>
            <person name="Alfaro M."/>
            <person name="Sun H."/>
            <person name="Tritt A."/>
            <person name="Yoshinaga Y."/>
            <person name="Zwiers L.-H."/>
            <person name="Turgeon B."/>
            <person name="Goodwin S."/>
            <person name="Spatafora J."/>
            <person name="Crous P."/>
            <person name="Grigoriev I."/>
        </authorList>
    </citation>
    <scope>NUCLEOTIDE SEQUENCE</scope>
    <source>
        <strain evidence="2">CBS 207.26</strain>
    </source>
</reference>
<dbReference type="EMBL" id="ML994617">
    <property type="protein sequence ID" value="KAF2191484.1"/>
    <property type="molecule type" value="Genomic_DNA"/>
</dbReference>
<dbReference type="PANTHER" id="PTHR40781">
    <property type="match status" value="1"/>
</dbReference>
<protein>
    <recommendedName>
        <fullName evidence="1">DUF7587 domain-containing protein</fullName>
    </recommendedName>
</protein>
<feature type="domain" description="DUF7587" evidence="1">
    <location>
        <begin position="10"/>
        <end position="162"/>
    </location>
</feature>
<evidence type="ECO:0000259" key="1">
    <source>
        <dbReference type="Pfam" id="PF24494"/>
    </source>
</evidence>
<dbReference type="OrthoDB" id="88561at2759"/>
<dbReference type="Pfam" id="PF24494">
    <property type="entry name" value="DUF7587"/>
    <property type="match status" value="1"/>
</dbReference>
<evidence type="ECO:0000313" key="2">
    <source>
        <dbReference type="EMBL" id="KAF2191484.1"/>
    </source>
</evidence>
<dbReference type="Gene3D" id="3.90.210.10">
    <property type="entry name" value="Heat-Labile Enterotoxin, subunit A"/>
    <property type="match status" value="1"/>
</dbReference>
<name>A0A6A6EIG7_9PEZI</name>
<gene>
    <name evidence="2" type="ORF">K469DRAFT_372249</name>
</gene>
<accession>A0A6A6EIG7</accession>
<dbReference type="AlphaFoldDB" id="A0A6A6EIG7"/>
<proteinExistence type="predicted"/>
<organism evidence="2 3">
    <name type="scientific">Zopfia rhizophila CBS 207.26</name>
    <dbReference type="NCBI Taxonomy" id="1314779"/>
    <lineage>
        <taxon>Eukaryota</taxon>
        <taxon>Fungi</taxon>
        <taxon>Dikarya</taxon>
        <taxon>Ascomycota</taxon>
        <taxon>Pezizomycotina</taxon>
        <taxon>Dothideomycetes</taxon>
        <taxon>Dothideomycetes incertae sedis</taxon>
        <taxon>Zopfiaceae</taxon>
        <taxon>Zopfia</taxon>
    </lineage>
</organism>
<evidence type="ECO:0000313" key="3">
    <source>
        <dbReference type="Proteomes" id="UP000800200"/>
    </source>
</evidence>
<keyword evidence="3" id="KW-1185">Reference proteome</keyword>
<dbReference type="PANTHER" id="PTHR40781:SF1">
    <property type="match status" value="1"/>
</dbReference>
<sequence length="181" mass="21269">MDRYRFPAEQRPRYLYRVQFESARTQYDNRTGFKAADTETFISDHQVSLFKASIENHLLWNDDPNKDSVYVSAFARESHARHWARKLSKRNLNRGKIYRIFKIDTSKAGLNMYSALDLVDQLDIDLDNLWKTKRSPRSLGRDTIEDEYFYLYNVPAEAVVLVSRVQDGILEEVPEIIDLGK</sequence>